<name>T0ZLX2_9ZZZZ</name>
<accession>T0ZLX2</accession>
<reference evidence="2" key="2">
    <citation type="journal article" date="2014" name="ISME J.">
        <title>Microbial stratification in low pH oxic and suboxic macroscopic growths along an acid mine drainage.</title>
        <authorList>
            <person name="Mendez-Garcia C."/>
            <person name="Mesa V."/>
            <person name="Sprenger R.R."/>
            <person name="Richter M."/>
            <person name="Diez M.S."/>
            <person name="Solano J."/>
            <person name="Bargiela R."/>
            <person name="Golyshina O.V."/>
            <person name="Manteca A."/>
            <person name="Ramos J.L."/>
            <person name="Gallego J.R."/>
            <person name="Llorente I."/>
            <person name="Martins Dos Santos V.A."/>
            <person name="Jensen O.N."/>
            <person name="Pelaez A.I."/>
            <person name="Sanchez J."/>
            <person name="Ferrer M."/>
        </authorList>
    </citation>
    <scope>NUCLEOTIDE SEQUENCE</scope>
</reference>
<evidence type="ECO:0000313" key="2">
    <source>
        <dbReference type="EMBL" id="EQD29729.1"/>
    </source>
</evidence>
<protein>
    <submittedName>
        <fullName evidence="2">Integrase catalytic region</fullName>
    </submittedName>
</protein>
<dbReference type="InterPro" id="IPR036397">
    <property type="entry name" value="RNaseH_sf"/>
</dbReference>
<dbReference type="Gene3D" id="3.30.420.10">
    <property type="entry name" value="Ribonuclease H-like superfamily/Ribonuclease H"/>
    <property type="match status" value="1"/>
</dbReference>
<proteinExistence type="predicted"/>
<dbReference type="Pfam" id="PF13358">
    <property type="entry name" value="DDE_3"/>
    <property type="match status" value="1"/>
</dbReference>
<comment type="caution">
    <text evidence="2">The sequence shown here is derived from an EMBL/GenBank/DDBJ whole genome shotgun (WGS) entry which is preliminary data.</text>
</comment>
<feature type="non-terminal residue" evidence="2">
    <location>
        <position position="184"/>
    </location>
</feature>
<dbReference type="InterPro" id="IPR038717">
    <property type="entry name" value="Tc1-like_DDE_dom"/>
</dbReference>
<dbReference type="GO" id="GO:0003676">
    <property type="term" value="F:nucleic acid binding"/>
    <property type="evidence" value="ECO:0007669"/>
    <property type="project" value="InterPro"/>
</dbReference>
<dbReference type="EMBL" id="AUZX01015174">
    <property type="protein sequence ID" value="EQD29729.1"/>
    <property type="molecule type" value="Genomic_DNA"/>
</dbReference>
<organism evidence="2">
    <name type="scientific">mine drainage metagenome</name>
    <dbReference type="NCBI Taxonomy" id="410659"/>
    <lineage>
        <taxon>unclassified sequences</taxon>
        <taxon>metagenomes</taxon>
        <taxon>ecological metagenomes</taxon>
    </lineage>
</organism>
<reference evidence="2" key="1">
    <citation type="submission" date="2013-08" db="EMBL/GenBank/DDBJ databases">
        <authorList>
            <person name="Mendez C."/>
            <person name="Richter M."/>
            <person name="Ferrer M."/>
            <person name="Sanchez J."/>
        </authorList>
    </citation>
    <scope>NUCLEOTIDE SEQUENCE</scope>
</reference>
<evidence type="ECO:0000259" key="1">
    <source>
        <dbReference type="Pfam" id="PF13358"/>
    </source>
</evidence>
<dbReference type="AlphaFoldDB" id="T0ZLX2"/>
<feature type="domain" description="Tc1-like transposase DDE" evidence="1">
    <location>
        <begin position="18"/>
        <end position="155"/>
    </location>
</feature>
<sequence>DLYHRTWEGRPLNPGDVVFCLDEKTCIQALGRQKPTQPPAPGKPTRVEHEYSQNGTVIYLAALNMGNGGVVGDFPDANNKVTFMSFMERLLSLEPCRSAPRVFLILDNGPSHDPRTFPARVAERWSKVYLAFTPKHGSWLNAVEQYFSAVERKALTPNDLPGPEAVKDRIRGFEERHNRHARAP</sequence>
<gene>
    <name evidence="2" type="ORF">B1A_20563</name>
</gene>
<feature type="non-terminal residue" evidence="2">
    <location>
        <position position="1"/>
    </location>
</feature>